<evidence type="ECO:0000256" key="1">
    <source>
        <dbReference type="ARBA" id="ARBA00005254"/>
    </source>
</evidence>
<keyword evidence="5" id="KW-1185">Reference proteome</keyword>
<dbReference type="PANTHER" id="PTHR43459:SF1">
    <property type="entry name" value="EG:BACN32G11.4 PROTEIN"/>
    <property type="match status" value="1"/>
</dbReference>
<keyword evidence="4" id="KW-0413">Isomerase</keyword>
<dbReference type="Gene3D" id="3.10.450.50">
    <property type="match status" value="1"/>
</dbReference>
<dbReference type="InterPro" id="IPR037401">
    <property type="entry name" value="SnoaL-like"/>
</dbReference>
<gene>
    <name evidence="4" type="ORF">SAMN05421811_11381</name>
</gene>
<dbReference type="Pfam" id="PF00378">
    <property type="entry name" value="ECH_1"/>
    <property type="match status" value="1"/>
</dbReference>
<feature type="region of interest" description="Disordered" evidence="2">
    <location>
        <begin position="373"/>
        <end position="403"/>
    </location>
</feature>
<accession>A0A1I0L7W1</accession>
<dbReference type="SUPFAM" id="SSF54427">
    <property type="entry name" value="NTF2-like"/>
    <property type="match status" value="1"/>
</dbReference>
<evidence type="ECO:0000256" key="2">
    <source>
        <dbReference type="SAM" id="MobiDB-lite"/>
    </source>
</evidence>
<dbReference type="Gene3D" id="3.90.226.10">
    <property type="entry name" value="2-enoyl-CoA Hydratase, Chain A, domain 1"/>
    <property type="match status" value="1"/>
</dbReference>
<dbReference type="AlphaFoldDB" id="A0A1I0L7W1"/>
<dbReference type="GO" id="GO:0016853">
    <property type="term" value="F:isomerase activity"/>
    <property type="evidence" value="ECO:0007669"/>
    <property type="project" value="UniProtKB-KW"/>
</dbReference>
<organism evidence="4 5">
    <name type="scientific">Nonomuraea wenchangensis</name>
    <dbReference type="NCBI Taxonomy" id="568860"/>
    <lineage>
        <taxon>Bacteria</taxon>
        <taxon>Bacillati</taxon>
        <taxon>Actinomycetota</taxon>
        <taxon>Actinomycetes</taxon>
        <taxon>Streptosporangiales</taxon>
        <taxon>Streptosporangiaceae</taxon>
        <taxon>Nonomuraea</taxon>
    </lineage>
</organism>
<sequence>MKEVQAARDLYVALTTGDQARLAHLLHPGFVVRATDGLPLDLGGVYSGSEEAWRKFWGRIGQHFRVRAEPQDFHELAGGGLLVTGRYVGKARATGAPVDAGFAHVLRFTDGRISELVQYTDSARWAEALHGRPPADKAGRRELTVVGFDISDGLARIRLDRPAARNALDLDMALDLQEVSLRCAETPGLRAVLLTGEGPAFTVGGDVKLFASTPHAELAGLVDTMITPYHDALDRLALLDVPIVCAVHGAAAGGGLGLMHCADLVLAAEDTKFALGFSALGLSGDGGSTWFLPRMIGYRRAAELFLEPRVLSAREAQEWGIVTRVVATGTIEDEALAVARRLAAGPTRAFAELRRLLHESWHHTLPEQLAAEQRAQGRATATADSAEGIEAFKSRREPDFQGR</sequence>
<feature type="compositionally biased region" description="Basic and acidic residues" evidence="2">
    <location>
        <begin position="390"/>
        <end position="403"/>
    </location>
</feature>
<evidence type="ECO:0000313" key="4">
    <source>
        <dbReference type="EMBL" id="SEU35896.1"/>
    </source>
</evidence>
<protein>
    <submittedName>
        <fullName evidence="4">2-(1,2-epoxy-1,2-dihydrophenyl)acetyl-CoA isomerase</fullName>
    </submittedName>
</protein>
<dbReference type="Pfam" id="PF12680">
    <property type="entry name" value="SnoaL_2"/>
    <property type="match status" value="1"/>
</dbReference>
<dbReference type="PANTHER" id="PTHR43459">
    <property type="entry name" value="ENOYL-COA HYDRATASE"/>
    <property type="match status" value="1"/>
</dbReference>
<dbReference type="STRING" id="568860.SAMN05421811_11381"/>
<feature type="domain" description="SnoaL-like" evidence="3">
    <location>
        <begin position="8"/>
        <end position="115"/>
    </location>
</feature>
<dbReference type="Proteomes" id="UP000199361">
    <property type="component" value="Unassembled WGS sequence"/>
</dbReference>
<dbReference type="InterPro" id="IPR032710">
    <property type="entry name" value="NTF2-like_dom_sf"/>
</dbReference>
<name>A0A1I0L7W1_9ACTN</name>
<dbReference type="EMBL" id="FOHX01000013">
    <property type="protein sequence ID" value="SEU35896.1"/>
    <property type="molecule type" value="Genomic_DNA"/>
</dbReference>
<dbReference type="SUPFAM" id="SSF52096">
    <property type="entry name" value="ClpP/crotonase"/>
    <property type="match status" value="1"/>
</dbReference>
<dbReference type="InterPro" id="IPR001753">
    <property type="entry name" value="Enoyl-CoA_hydra/iso"/>
</dbReference>
<comment type="similarity">
    <text evidence="1">Belongs to the enoyl-CoA hydratase/isomerase family.</text>
</comment>
<dbReference type="RefSeq" id="WP_218156026.1">
    <property type="nucleotide sequence ID" value="NZ_FOHX01000013.1"/>
</dbReference>
<dbReference type="CDD" id="cd06558">
    <property type="entry name" value="crotonase-like"/>
    <property type="match status" value="1"/>
</dbReference>
<dbReference type="Gene3D" id="1.10.12.10">
    <property type="entry name" value="Lyase 2-enoyl-coa Hydratase, Chain A, domain 2"/>
    <property type="match status" value="1"/>
</dbReference>
<reference evidence="4 5" key="1">
    <citation type="submission" date="2016-10" db="EMBL/GenBank/DDBJ databases">
        <authorList>
            <person name="de Groot N.N."/>
        </authorList>
    </citation>
    <scope>NUCLEOTIDE SEQUENCE [LARGE SCALE GENOMIC DNA]</scope>
    <source>
        <strain evidence="4 5">CGMCC 4.5598</strain>
    </source>
</reference>
<evidence type="ECO:0000259" key="3">
    <source>
        <dbReference type="Pfam" id="PF12680"/>
    </source>
</evidence>
<dbReference type="InterPro" id="IPR014748">
    <property type="entry name" value="Enoyl-CoA_hydra_C"/>
</dbReference>
<proteinExistence type="inferred from homology"/>
<dbReference type="InterPro" id="IPR029045">
    <property type="entry name" value="ClpP/crotonase-like_dom_sf"/>
</dbReference>
<evidence type="ECO:0000313" key="5">
    <source>
        <dbReference type="Proteomes" id="UP000199361"/>
    </source>
</evidence>